<dbReference type="Proteomes" id="UP000731907">
    <property type="component" value="Unassembled WGS sequence"/>
</dbReference>
<reference evidence="2 3" key="1">
    <citation type="submission" date="2021-06" db="EMBL/GenBank/DDBJ databases">
        <title>Rhodobacteraceae bacterium strain HSP-20.</title>
        <authorList>
            <person name="Chen W.-M."/>
        </authorList>
    </citation>
    <scope>NUCLEOTIDE SEQUENCE [LARGE SCALE GENOMIC DNA]</scope>
    <source>
        <strain evidence="2 3">HSP-20</strain>
    </source>
</reference>
<gene>
    <name evidence="2" type="ORF">GU927_012650</name>
</gene>
<protein>
    <submittedName>
        <fullName evidence="2">TrgA family protein</fullName>
    </submittedName>
</protein>
<organism evidence="2 3">
    <name type="scientific">Paragemmobacter amnigenus</name>
    <dbReference type="NCBI Taxonomy" id="2852097"/>
    <lineage>
        <taxon>Bacteria</taxon>
        <taxon>Pseudomonadati</taxon>
        <taxon>Pseudomonadota</taxon>
        <taxon>Alphaproteobacteria</taxon>
        <taxon>Rhodobacterales</taxon>
        <taxon>Paracoccaceae</taxon>
        <taxon>Paragemmobacter</taxon>
    </lineage>
</organism>
<comment type="caution">
    <text evidence="2">The sequence shown here is derived from an EMBL/GenBank/DDBJ whole genome shotgun (WGS) entry which is preliminary data.</text>
</comment>
<sequence length="146" mass="15376">MPTAAKLVAAFAFAMLGFATCLVLREVMPESLRVGRMFEAAVLCGALSGWMISGRARRGSLAEAAATGLRSTSVGVLSALVLLAVGAMIKASLRGRYRGPMDAVLDVFERFVDYGSALLAVPVLGMLFFGGMLAGMVTEAAGRRWR</sequence>
<dbReference type="RefSeq" id="WP_161762812.1">
    <property type="nucleotide sequence ID" value="NZ_JAAATX020000008.1"/>
</dbReference>
<feature type="transmembrane region" description="Helical" evidence="1">
    <location>
        <begin position="74"/>
        <end position="94"/>
    </location>
</feature>
<feature type="transmembrane region" description="Helical" evidence="1">
    <location>
        <begin position="114"/>
        <end position="137"/>
    </location>
</feature>
<proteinExistence type="predicted"/>
<keyword evidence="3" id="KW-1185">Reference proteome</keyword>
<keyword evidence="1" id="KW-0812">Transmembrane</keyword>
<keyword evidence="1" id="KW-1133">Transmembrane helix</keyword>
<name>A0ABS6J4K3_9RHOB</name>
<evidence type="ECO:0000256" key="1">
    <source>
        <dbReference type="SAM" id="Phobius"/>
    </source>
</evidence>
<keyword evidence="1" id="KW-0472">Membrane</keyword>
<dbReference type="InterPro" id="IPR047784">
    <property type="entry name" value="TrgA"/>
</dbReference>
<accession>A0ABS6J4K3</accession>
<evidence type="ECO:0000313" key="2">
    <source>
        <dbReference type="EMBL" id="MBU9698694.1"/>
    </source>
</evidence>
<dbReference type="EMBL" id="JAAATX020000008">
    <property type="protein sequence ID" value="MBU9698694.1"/>
    <property type="molecule type" value="Genomic_DNA"/>
</dbReference>
<feature type="transmembrane region" description="Helical" evidence="1">
    <location>
        <begin position="35"/>
        <end position="53"/>
    </location>
</feature>
<dbReference type="NCBIfam" id="NF033773">
    <property type="entry name" value="tellur_TrgA"/>
    <property type="match status" value="1"/>
</dbReference>
<evidence type="ECO:0000313" key="3">
    <source>
        <dbReference type="Proteomes" id="UP000731907"/>
    </source>
</evidence>